<protein>
    <submittedName>
        <fullName evidence="2">Uncharacterized protein</fullName>
    </submittedName>
</protein>
<accession>A0ABN9LP47</accession>
<gene>
    <name evidence="2" type="ORF">RIMI_LOCUS11486388</name>
</gene>
<feature type="compositionally biased region" description="Pro residues" evidence="1">
    <location>
        <begin position="29"/>
        <end position="86"/>
    </location>
</feature>
<feature type="region of interest" description="Disordered" evidence="1">
    <location>
        <begin position="232"/>
        <end position="268"/>
    </location>
</feature>
<dbReference type="EMBL" id="CAUEEQ010026062">
    <property type="protein sequence ID" value="CAJ0946837.1"/>
    <property type="molecule type" value="Genomic_DNA"/>
</dbReference>
<keyword evidence="3" id="KW-1185">Reference proteome</keyword>
<feature type="compositionally biased region" description="Basic and acidic residues" evidence="1">
    <location>
        <begin position="232"/>
        <end position="245"/>
    </location>
</feature>
<sequence>MRGDLCPFDHGSDPVVVEDVNLPGILPFPAQPPVVDGPPPPVLPPPPPLLSPPPPVNLRPPVPLPGALPPSLPPVTGPPPPLPPLQPAGMDVPPNSATSSVPTVVTSVIHHPPPPVAPPSLFSGWGSTLLSEFKVSYRRADGDTEESQKAGSLRQQQKWGSAAVPECNAACPVSAISRRCYLKEEKKTLDYTHPGAVPLLVRSDGRLRSASLQDVLGRAKYACAGAVAEDQKRTSCNADGRRRSGPETPIRPDQQRDRPGSLNAKTDLPLGFSRLMSGQMYPLSRILTRMQIRLPQHMDMVDGLISAIIQMLELKEEEAASQDISVAFKRMKRLSRVFPNHKEFDNTTSRHWEHPGKRFPGRKRLDILYPFAADLVSKWSESPKLFLLAWRLVKGPSRRDCCQSPDHPGHVNPPRLDNQWTKVHLDSDPASRIPVLGIQHHSGSGLPPKGETPLFRVLKRPTPLPLRFGMRVLGKMVTSLEAVPYAQFHSRPLQLALLSVWDRNPLSLDRPVRLLLDGRKEDKVRGVSHAISSSRLAPQGLVCGASEHVIGLTLEAPRPSGSSIAGSPLPPEFSVSEFNVGSRFEPVPEHVKGSGFCLVNSFSKRPCFSPPVAFLVAITSIRRVSELAALSCRSPFLVLHQDKVVLRPVPSFLPKVVSAFHINEDIVLPSLCPSPVHPLEKSLHNLDVVRAIRVYLARTAHFRQSDPLFVVSEGRQKGLPASKSTVARWIRSTILEAYCVQDKQRPPGVRAHSA</sequence>
<proteinExistence type="predicted"/>
<evidence type="ECO:0000256" key="1">
    <source>
        <dbReference type="SAM" id="MobiDB-lite"/>
    </source>
</evidence>
<dbReference type="Proteomes" id="UP001176940">
    <property type="component" value="Unassembled WGS sequence"/>
</dbReference>
<dbReference type="PANTHER" id="PTHR33066:SF2">
    <property type="entry name" value="FILAGGRIN-2-LIKE"/>
    <property type="match status" value="1"/>
</dbReference>
<organism evidence="2 3">
    <name type="scientific">Ranitomeya imitator</name>
    <name type="common">mimic poison frog</name>
    <dbReference type="NCBI Taxonomy" id="111125"/>
    <lineage>
        <taxon>Eukaryota</taxon>
        <taxon>Metazoa</taxon>
        <taxon>Chordata</taxon>
        <taxon>Craniata</taxon>
        <taxon>Vertebrata</taxon>
        <taxon>Euteleostomi</taxon>
        <taxon>Amphibia</taxon>
        <taxon>Batrachia</taxon>
        <taxon>Anura</taxon>
        <taxon>Neobatrachia</taxon>
        <taxon>Hyloidea</taxon>
        <taxon>Dendrobatidae</taxon>
        <taxon>Dendrobatinae</taxon>
        <taxon>Ranitomeya</taxon>
    </lineage>
</organism>
<feature type="non-terminal residue" evidence="2">
    <location>
        <position position="754"/>
    </location>
</feature>
<evidence type="ECO:0000313" key="2">
    <source>
        <dbReference type="EMBL" id="CAJ0946837.1"/>
    </source>
</evidence>
<evidence type="ECO:0000313" key="3">
    <source>
        <dbReference type="Proteomes" id="UP001176940"/>
    </source>
</evidence>
<reference evidence="2" key="1">
    <citation type="submission" date="2023-07" db="EMBL/GenBank/DDBJ databases">
        <authorList>
            <person name="Stuckert A."/>
        </authorList>
    </citation>
    <scope>NUCLEOTIDE SEQUENCE</scope>
</reference>
<name>A0ABN9LP47_9NEOB</name>
<feature type="region of interest" description="Disordered" evidence="1">
    <location>
        <begin position="26"/>
        <end position="90"/>
    </location>
</feature>
<comment type="caution">
    <text evidence="2">The sequence shown here is derived from an EMBL/GenBank/DDBJ whole genome shotgun (WGS) entry which is preliminary data.</text>
</comment>
<dbReference type="PANTHER" id="PTHR33066">
    <property type="entry name" value="INTEGRASE_SAM-LIKE_N DOMAIN-CONTAINING PROTEIN"/>
    <property type="match status" value="1"/>
</dbReference>